<accession>A0A075AHJ2</accession>
<feature type="region of interest" description="Disordered" evidence="6">
    <location>
        <begin position="941"/>
        <end position="1047"/>
    </location>
</feature>
<protein>
    <recommendedName>
        <fullName evidence="7">CBS domain-containing protein</fullName>
    </recommendedName>
</protein>
<keyword evidence="9" id="KW-1185">Reference proteome</keyword>
<feature type="region of interest" description="Disordered" evidence="6">
    <location>
        <begin position="1272"/>
        <end position="1378"/>
    </location>
</feature>
<proteinExistence type="inferred from homology"/>
<dbReference type="KEGG" id="ovi:T265_13262"/>
<feature type="compositionally biased region" description="Acidic residues" evidence="6">
    <location>
        <begin position="1276"/>
        <end position="1287"/>
    </location>
</feature>
<feature type="compositionally biased region" description="Polar residues" evidence="6">
    <location>
        <begin position="1343"/>
        <end position="1354"/>
    </location>
</feature>
<feature type="region of interest" description="Disordered" evidence="6">
    <location>
        <begin position="535"/>
        <end position="606"/>
    </location>
</feature>
<dbReference type="RefSeq" id="XP_009166275.1">
    <property type="nucleotide sequence ID" value="XM_009168011.1"/>
</dbReference>
<name>A0A075AHJ2_OPIVI</name>
<gene>
    <name evidence="8" type="ORF">T265_13262</name>
</gene>
<dbReference type="CTD" id="20327429"/>
<dbReference type="Proteomes" id="UP000054324">
    <property type="component" value="Unassembled WGS sequence"/>
</dbReference>
<evidence type="ECO:0000313" key="9">
    <source>
        <dbReference type="Proteomes" id="UP000054324"/>
    </source>
</evidence>
<comment type="subunit">
    <text evidence="4">AMPK is a heterotrimer of an alpha catalytic subunit (PRKAA1 or PRKAA2), a beta (PRKAB1 or PRKAB2) and a gamma non-catalytic subunits (PRKAG1, PRKAG2 or PRKAG3). Interacts with FNIP1 and FNIP2.</text>
</comment>
<dbReference type="GeneID" id="20327429"/>
<dbReference type="STRING" id="6198.A0A075AHJ2"/>
<feature type="compositionally biased region" description="Polar residues" evidence="6">
    <location>
        <begin position="557"/>
        <end position="572"/>
    </location>
</feature>
<feature type="compositionally biased region" description="Basic and acidic residues" evidence="6">
    <location>
        <begin position="1026"/>
        <end position="1038"/>
    </location>
</feature>
<feature type="domain" description="CBS" evidence="7">
    <location>
        <begin position="1067"/>
        <end position="1128"/>
    </location>
</feature>
<feature type="compositionally biased region" description="Low complexity" evidence="6">
    <location>
        <begin position="78"/>
        <end position="87"/>
    </location>
</feature>
<dbReference type="InterPro" id="IPR000644">
    <property type="entry name" value="CBS_dom"/>
</dbReference>
<feature type="domain" description="CBS" evidence="7">
    <location>
        <begin position="1204"/>
        <end position="1264"/>
    </location>
</feature>
<evidence type="ECO:0000256" key="2">
    <source>
        <dbReference type="ARBA" id="ARBA00022737"/>
    </source>
</evidence>
<keyword evidence="2" id="KW-0677">Repeat</keyword>
<feature type="region of interest" description="Disordered" evidence="6">
    <location>
        <begin position="714"/>
        <end position="785"/>
    </location>
</feature>
<dbReference type="InterPro" id="IPR050511">
    <property type="entry name" value="AMPK_gamma/SDS23_families"/>
</dbReference>
<feature type="region of interest" description="Disordered" evidence="6">
    <location>
        <begin position="656"/>
        <end position="679"/>
    </location>
</feature>
<feature type="compositionally biased region" description="Low complexity" evidence="6">
    <location>
        <begin position="984"/>
        <end position="1022"/>
    </location>
</feature>
<feature type="region of interest" description="Disordered" evidence="6">
    <location>
        <begin position="469"/>
        <end position="492"/>
    </location>
</feature>
<feature type="compositionally biased region" description="Polar residues" evidence="6">
    <location>
        <begin position="722"/>
        <end position="746"/>
    </location>
</feature>
<dbReference type="SMART" id="SM00116">
    <property type="entry name" value="CBS"/>
    <property type="match status" value="3"/>
</dbReference>
<dbReference type="SUPFAM" id="SSF54631">
    <property type="entry name" value="CBS-domain pair"/>
    <property type="match status" value="2"/>
</dbReference>
<feature type="region of interest" description="Disordered" evidence="6">
    <location>
        <begin position="254"/>
        <end position="303"/>
    </location>
</feature>
<evidence type="ECO:0000256" key="1">
    <source>
        <dbReference type="ARBA" id="ARBA00006750"/>
    </source>
</evidence>
<dbReference type="PROSITE" id="PS51371">
    <property type="entry name" value="CBS"/>
    <property type="match status" value="2"/>
</dbReference>
<dbReference type="OrthoDB" id="449052at2759"/>
<keyword evidence="3 5" id="KW-0129">CBS domain</keyword>
<dbReference type="PANTHER" id="PTHR13780:SF35">
    <property type="entry name" value="LD22662P"/>
    <property type="match status" value="1"/>
</dbReference>
<feature type="compositionally biased region" description="Basic residues" evidence="6">
    <location>
        <begin position="758"/>
        <end position="785"/>
    </location>
</feature>
<feature type="region of interest" description="Disordered" evidence="6">
    <location>
        <begin position="171"/>
        <end position="196"/>
    </location>
</feature>
<feature type="compositionally biased region" description="Basic residues" evidence="6">
    <location>
        <begin position="258"/>
        <end position="273"/>
    </location>
</feature>
<dbReference type="InterPro" id="IPR046342">
    <property type="entry name" value="CBS_dom_sf"/>
</dbReference>
<organism evidence="8 9">
    <name type="scientific">Opisthorchis viverrini</name>
    <name type="common">Southeast Asian liver fluke</name>
    <dbReference type="NCBI Taxonomy" id="6198"/>
    <lineage>
        <taxon>Eukaryota</taxon>
        <taxon>Metazoa</taxon>
        <taxon>Spiralia</taxon>
        <taxon>Lophotrochozoa</taxon>
        <taxon>Platyhelminthes</taxon>
        <taxon>Trematoda</taxon>
        <taxon>Digenea</taxon>
        <taxon>Opisthorchiida</taxon>
        <taxon>Opisthorchiata</taxon>
        <taxon>Opisthorchiidae</taxon>
        <taxon>Opisthorchis</taxon>
    </lineage>
</organism>
<dbReference type="EMBL" id="KL596668">
    <property type="protein sequence ID" value="KER29979.1"/>
    <property type="molecule type" value="Genomic_DNA"/>
</dbReference>
<comment type="similarity">
    <text evidence="1">Belongs to the 5'-AMP-activated protein kinase gamma subunit family.</text>
</comment>
<feature type="compositionally biased region" description="Polar residues" evidence="6">
    <location>
        <begin position="535"/>
        <end position="549"/>
    </location>
</feature>
<dbReference type="Pfam" id="PF00571">
    <property type="entry name" value="CBS"/>
    <property type="match status" value="2"/>
</dbReference>
<dbReference type="Gene3D" id="3.10.580.10">
    <property type="entry name" value="CBS-domain"/>
    <property type="match status" value="3"/>
</dbReference>
<feature type="compositionally biased region" description="Polar residues" evidence="6">
    <location>
        <begin position="135"/>
        <end position="144"/>
    </location>
</feature>
<feature type="region of interest" description="Disordered" evidence="6">
    <location>
        <begin position="126"/>
        <end position="147"/>
    </location>
</feature>
<evidence type="ECO:0000256" key="5">
    <source>
        <dbReference type="PROSITE-ProRule" id="PRU00703"/>
    </source>
</evidence>
<sequence>PSSLICKQIWFCGRLIWNPDESLVQSVSKKLNMPHQAAAYFSWYGIRVTLSTHKMSHTVNSTGTVPGARRQARTHPNSAGSSTTTSVSASYFDSDVDQLMVNNTPEATRYKRVLGKKLRARLKDLLKSSNKKSSQFGSNSNVDARSTPELVSVAEKLSDQNLEYDSIPPIPHIQHDTVQSEDVQDEPKYIGTRDTTKSSAKAFPNAMFGNHAVHPRARKHTLTTLDEVEPHASPYYQHHHLPLVEKYANNVQLSQTASRHHHHHHKHHYCKTNRKVDGEKQDKETVSLKSTESYKSEGATSEPPMNVLHQAASRLSRYDIRDIPIHVYLCNVLLIRLLKNLPKPTTGFALLGAHQTTWNSDSTNQRLRALSVHCPSLSIDEPLGQPYMANQMSDSSQFTANDSERTGFWGPAAKSSGANTPTVAFKETIQSRTVTRFDDEPVGSVSESRGGQSVQSRFKQFWVESFASGRSRTRSENQTGIGSRGESLRGRNLGRVSPQIVYQKDVLPPHAHTVTGGSTQATSLLRRLALYTNISGSPSEQSSIRSGTESLRRYGQPSPTNAATADSRSGSVPLQVADRHNRHKSPRAGIGRFMSMSSGSGKSSEDMIGQMLPDPSKLPKEEPVSTLEFTGTKLKNPKKISQKFQAKSGFEVLRRKRAGSLSGGSGGGDRRSLTGAISPSPRPFLLEHISKSDETLFSVADTAGRLATTLIVTNTSGGGASRPSSSVERLQQNSAHRPNQQQSLKPHQQGHASVKPTGTHHHHHHHHHHWHRHGNHGHHRSRGHFGTHVHHVGRAAHTMTRVTESRRYLMFTRSLPFWSTKQYMETHGTGLGEAETYAVLFHHTPCYDLIPDSAKLVIFDCELTIVKAFKALLYNEIRAAPVWNSKTQSLSSMLTVTDFVQMLHLCWSEDKTEVNNKRRLEIDDFDRMTIQQWKDFIRPEQHTRSTAKRASVSGALSSSTESRVIKTGSLPKKKHGSCNLPQVTSCPSSNISSPSRSRSRSSSSTSSSSQSSIASLPSNLSALPDGKSEEQTDPHTSDNKTPVPGSSSDTFWSAAFSALPTPRTTFITHSRLLTVDPEEDLFKSLRILSRFRLHYLPVIDCPQQRTGNILYILTHRRLLSYLFSKLPHLPQPRFLQSSLTDLNVGSFGRIVMVTLSTRLREAVALFSQAQSLILTGAYKKPELTIQEWLEECKPNQPPFSEQRVKPAVEICFASNNLLFVMEKLVKTGFRRLIVVNNTIDYRVEGVVTLSDVLRFSVLQQARGLNLHIQPPSVAEVADERDEAEEEGGPNHRAELTNQQHSSSTVSKPPVNKKRQSKVRVTTPPRAGDPEIEVHSRHTKHSQKSPLDSSDSVTSKMLAAERHVSLPSVMDKTPVIPSA</sequence>
<evidence type="ECO:0000256" key="6">
    <source>
        <dbReference type="SAM" id="MobiDB-lite"/>
    </source>
</evidence>
<evidence type="ECO:0000259" key="7">
    <source>
        <dbReference type="PROSITE" id="PS51371"/>
    </source>
</evidence>
<feature type="compositionally biased region" description="Basic and acidic residues" evidence="6">
    <location>
        <begin position="274"/>
        <end position="286"/>
    </location>
</feature>
<evidence type="ECO:0000313" key="8">
    <source>
        <dbReference type="EMBL" id="KER29979.1"/>
    </source>
</evidence>
<feature type="non-terminal residue" evidence="8">
    <location>
        <position position="1"/>
    </location>
</feature>
<dbReference type="PANTHER" id="PTHR13780">
    <property type="entry name" value="AMP-ACTIVATED PROTEIN KINASE, GAMMA REGULATORY SUBUNIT"/>
    <property type="match status" value="1"/>
</dbReference>
<evidence type="ECO:0000256" key="4">
    <source>
        <dbReference type="ARBA" id="ARBA00025878"/>
    </source>
</evidence>
<evidence type="ECO:0000256" key="3">
    <source>
        <dbReference type="ARBA" id="ARBA00023122"/>
    </source>
</evidence>
<reference evidence="8 9" key="1">
    <citation type="submission" date="2013-11" db="EMBL/GenBank/DDBJ databases">
        <title>Opisthorchis viverrini - life in the bile duct.</title>
        <authorList>
            <person name="Young N.D."/>
            <person name="Nagarajan N."/>
            <person name="Lin S.J."/>
            <person name="Korhonen P.K."/>
            <person name="Jex A.R."/>
            <person name="Hall R.S."/>
            <person name="Safavi-Hemami H."/>
            <person name="Kaewkong W."/>
            <person name="Bertrand D."/>
            <person name="Gao S."/>
            <person name="Seet Q."/>
            <person name="Wongkham S."/>
            <person name="Teh B.T."/>
            <person name="Wongkham C."/>
            <person name="Intapan P.M."/>
            <person name="Maleewong W."/>
            <person name="Yang X."/>
            <person name="Hu M."/>
            <person name="Wang Z."/>
            <person name="Hofmann A."/>
            <person name="Sternberg P.W."/>
            <person name="Tan P."/>
            <person name="Wang J."/>
            <person name="Gasser R.B."/>
        </authorList>
    </citation>
    <scope>NUCLEOTIDE SEQUENCE [LARGE SCALE GENOMIC DNA]</scope>
</reference>
<feature type="region of interest" description="Disordered" evidence="6">
    <location>
        <begin position="59"/>
        <end position="87"/>
    </location>
</feature>
<feature type="compositionally biased region" description="Polar residues" evidence="6">
    <location>
        <begin position="1295"/>
        <end position="1306"/>
    </location>
</feature>